<name>A0A371G136_MUCPR</name>
<proteinExistence type="predicted"/>
<dbReference type="EMBL" id="QJKJ01007095">
    <property type="protein sequence ID" value="RDX84275.1"/>
    <property type="molecule type" value="Genomic_DNA"/>
</dbReference>
<dbReference type="Proteomes" id="UP000257109">
    <property type="component" value="Unassembled WGS sequence"/>
</dbReference>
<gene>
    <name evidence="1" type="ORF">CR513_34701</name>
</gene>
<protein>
    <submittedName>
        <fullName evidence="1">Mitochondrial protein</fullName>
    </submittedName>
</protein>
<keyword evidence="2" id="KW-1185">Reference proteome</keyword>
<evidence type="ECO:0000313" key="2">
    <source>
        <dbReference type="Proteomes" id="UP000257109"/>
    </source>
</evidence>
<reference evidence="1" key="1">
    <citation type="submission" date="2018-05" db="EMBL/GenBank/DDBJ databases">
        <title>Draft genome of Mucuna pruriens seed.</title>
        <authorList>
            <person name="Nnadi N.E."/>
            <person name="Vos R."/>
            <person name="Hasami M.H."/>
            <person name="Devisetty U.K."/>
            <person name="Aguiy J.C."/>
        </authorList>
    </citation>
    <scope>NUCLEOTIDE SEQUENCE [LARGE SCALE GENOMIC DNA]</scope>
    <source>
        <strain evidence="1">JCA_2017</strain>
    </source>
</reference>
<sequence length="74" mass="8766">MTDLRNMRFFLDIELLQKPKGIFVCRKKYAINILNKLKYLKTNIDVNGPTMDDTYFKQIVGSIMYLTVTRLDIM</sequence>
<dbReference type="OrthoDB" id="6768897at2759"/>
<dbReference type="AlphaFoldDB" id="A0A371G136"/>
<feature type="non-terminal residue" evidence="1">
    <location>
        <position position="1"/>
    </location>
</feature>
<evidence type="ECO:0000313" key="1">
    <source>
        <dbReference type="EMBL" id="RDX84275.1"/>
    </source>
</evidence>
<comment type="caution">
    <text evidence="1">The sequence shown here is derived from an EMBL/GenBank/DDBJ whole genome shotgun (WGS) entry which is preliminary data.</text>
</comment>
<organism evidence="1 2">
    <name type="scientific">Mucuna pruriens</name>
    <name type="common">Velvet bean</name>
    <name type="synonym">Dolichos pruriens</name>
    <dbReference type="NCBI Taxonomy" id="157652"/>
    <lineage>
        <taxon>Eukaryota</taxon>
        <taxon>Viridiplantae</taxon>
        <taxon>Streptophyta</taxon>
        <taxon>Embryophyta</taxon>
        <taxon>Tracheophyta</taxon>
        <taxon>Spermatophyta</taxon>
        <taxon>Magnoliopsida</taxon>
        <taxon>eudicotyledons</taxon>
        <taxon>Gunneridae</taxon>
        <taxon>Pentapetalae</taxon>
        <taxon>rosids</taxon>
        <taxon>fabids</taxon>
        <taxon>Fabales</taxon>
        <taxon>Fabaceae</taxon>
        <taxon>Papilionoideae</taxon>
        <taxon>50 kb inversion clade</taxon>
        <taxon>NPAAA clade</taxon>
        <taxon>indigoferoid/millettioid clade</taxon>
        <taxon>Phaseoleae</taxon>
        <taxon>Mucuna</taxon>
    </lineage>
</organism>
<accession>A0A371G136</accession>